<reference evidence="8" key="1">
    <citation type="journal article" date="2002" name="Science">
        <title>The draft genome of Ciona intestinalis: insights into chordate and vertebrate origins.</title>
        <authorList>
            <person name="Dehal P."/>
            <person name="Satou Y."/>
            <person name="Campbell R.K."/>
            <person name="Chapman J."/>
            <person name="Degnan B."/>
            <person name="De Tomaso A."/>
            <person name="Davidson B."/>
            <person name="Di Gregorio A."/>
            <person name="Gelpke M."/>
            <person name="Goodstein D.M."/>
            <person name="Harafuji N."/>
            <person name="Hastings K.E."/>
            <person name="Ho I."/>
            <person name="Hotta K."/>
            <person name="Huang W."/>
            <person name="Kawashima T."/>
            <person name="Lemaire P."/>
            <person name="Martinez D."/>
            <person name="Meinertzhagen I.A."/>
            <person name="Necula S."/>
            <person name="Nonaka M."/>
            <person name="Putnam N."/>
            <person name="Rash S."/>
            <person name="Saiga H."/>
            <person name="Satake M."/>
            <person name="Terry A."/>
            <person name="Yamada L."/>
            <person name="Wang H.G."/>
            <person name="Awazu S."/>
            <person name="Azumi K."/>
            <person name="Boore J."/>
            <person name="Branno M."/>
            <person name="Chin-Bow S."/>
            <person name="DeSantis R."/>
            <person name="Doyle S."/>
            <person name="Francino P."/>
            <person name="Keys D.N."/>
            <person name="Haga S."/>
            <person name="Hayashi H."/>
            <person name="Hino K."/>
            <person name="Imai K.S."/>
            <person name="Inaba K."/>
            <person name="Kano S."/>
            <person name="Kobayashi K."/>
            <person name="Kobayashi M."/>
            <person name="Lee B.I."/>
            <person name="Makabe K.W."/>
            <person name="Manohar C."/>
            <person name="Matassi G."/>
            <person name="Medina M."/>
            <person name="Mochizuki Y."/>
            <person name="Mount S."/>
            <person name="Morishita T."/>
            <person name="Miura S."/>
            <person name="Nakayama A."/>
            <person name="Nishizaka S."/>
            <person name="Nomoto H."/>
            <person name="Ohta F."/>
            <person name="Oishi K."/>
            <person name="Rigoutsos I."/>
            <person name="Sano M."/>
            <person name="Sasaki A."/>
            <person name="Sasakura Y."/>
            <person name="Shoguchi E."/>
            <person name="Shin-i T."/>
            <person name="Spagnuolo A."/>
            <person name="Stainier D."/>
            <person name="Suzuki M.M."/>
            <person name="Tassy O."/>
            <person name="Takatori N."/>
            <person name="Tokuoka M."/>
            <person name="Yagi K."/>
            <person name="Yoshizaki F."/>
            <person name="Wada S."/>
            <person name="Zhang C."/>
            <person name="Hyatt P.D."/>
            <person name="Larimer F."/>
            <person name="Detter C."/>
            <person name="Doggett N."/>
            <person name="Glavina T."/>
            <person name="Hawkins T."/>
            <person name="Richardson P."/>
            <person name="Lucas S."/>
            <person name="Kohara Y."/>
            <person name="Levine M."/>
            <person name="Satoh N."/>
            <person name="Rokhsar D.S."/>
        </authorList>
    </citation>
    <scope>NUCLEOTIDE SEQUENCE [LARGE SCALE GENOMIC DNA]</scope>
</reference>
<evidence type="ECO:0000256" key="2">
    <source>
        <dbReference type="ARBA" id="ARBA00022692"/>
    </source>
</evidence>
<reference evidence="7" key="2">
    <citation type="journal article" date="2008" name="Genome Biol.">
        <title>Improved genome assembly and evidence-based global gene model set for the chordate Ciona intestinalis: new insight into intron and operon populations.</title>
        <authorList>
            <person name="Satou Y."/>
            <person name="Mineta K."/>
            <person name="Ogasawara M."/>
            <person name="Sasakura Y."/>
            <person name="Shoguchi E."/>
            <person name="Ueno K."/>
            <person name="Yamada L."/>
            <person name="Matsumoto J."/>
            <person name="Wasserscheid J."/>
            <person name="Dewar K."/>
            <person name="Wiley G.B."/>
            <person name="Macmil S.L."/>
            <person name="Roe B.A."/>
            <person name="Zeller R.W."/>
            <person name="Hastings K.E."/>
            <person name="Lemaire P."/>
            <person name="Lindquist E."/>
            <person name="Endo T."/>
            <person name="Hotta K."/>
            <person name="Inaba K."/>
        </authorList>
    </citation>
    <scope>NUCLEOTIDE SEQUENCE [LARGE SCALE GENOMIC DNA]</scope>
    <source>
        <strain evidence="7">wild type</strain>
    </source>
</reference>
<dbReference type="EMBL" id="EAAA01001108">
    <property type="status" value="NOT_ANNOTATED_CDS"/>
    <property type="molecule type" value="Genomic_DNA"/>
</dbReference>
<evidence type="ECO:0000256" key="1">
    <source>
        <dbReference type="ARBA" id="ARBA00004370"/>
    </source>
</evidence>
<dbReference type="SMART" id="SM00303">
    <property type="entry name" value="GPS"/>
    <property type="match status" value="1"/>
</dbReference>
<dbReference type="Proteomes" id="UP000008144">
    <property type="component" value="Chromosome 13"/>
</dbReference>
<evidence type="ECO:0000256" key="4">
    <source>
        <dbReference type="ARBA" id="ARBA00023136"/>
    </source>
</evidence>
<dbReference type="InterPro" id="IPR000203">
    <property type="entry name" value="GPS"/>
</dbReference>
<reference evidence="7" key="4">
    <citation type="submission" date="2025-09" db="UniProtKB">
        <authorList>
            <consortium name="Ensembl"/>
        </authorList>
    </citation>
    <scope>IDENTIFICATION</scope>
</reference>
<dbReference type="PROSITE" id="PS50221">
    <property type="entry name" value="GAIN_B"/>
    <property type="match status" value="1"/>
</dbReference>
<protein>
    <recommendedName>
        <fullName evidence="6">GAIN-B domain-containing protein</fullName>
    </recommendedName>
</protein>
<dbReference type="InParanoid" id="F6SAZ2"/>
<organism evidence="7 8">
    <name type="scientific">Ciona intestinalis</name>
    <name type="common">Transparent sea squirt</name>
    <name type="synonym">Ascidia intestinalis</name>
    <dbReference type="NCBI Taxonomy" id="7719"/>
    <lineage>
        <taxon>Eukaryota</taxon>
        <taxon>Metazoa</taxon>
        <taxon>Chordata</taxon>
        <taxon>Tunicata</taxon>
        <taxon>Ascidiacea</taxon>
        <taxon>Phlebobranchia</taxon>
        <taxon>Cionidae</taxon>
        <taxon>Ciona</taxon>
    </lineage>
</organism>
<name>F6SAZ2_CIOIN</name>
<keyword evidence="2" id="KW-0812">Transmembrane</keyword>
<evidence type="ECO:0000256" key="5">
    <source>
        <dbReference type="ARBA" id="ARBA00023157"/>
    </source>
</evidence>
<keyword evidence="8" id="KW-1185">Reference proteome</keyword>
<evidence type="ECO:0000259" key="6">
    <source>
        <dbReference type="PROSITE" id="PS50221"/>
    </source>
</evidence>
<proteinExistence type="predicted"/>
<accession>F6SAZ2</accession>
<dbReference type="AlphaFoldDB" id="F6SAZ2"/>
<evidence type="ECO:0000313" key="8">
    <source>
        <dbReference type="Proteomes" id="UP000008144"/>
    </source>
</evidence>
<comment type="subcellular location">
    <subcellularLocation>
        <location evidence="1">Membrane</location>
    </subcellularLocation>
</comment>
<dbReference type="PANTHER" id="PTHR45692:SF1">
    <property type="entry name" value="G-PROTEIN COUPLED RECEPTORS FAMILY 2 PROFILE 2 DOMAIN-CONTAINING PROTEIN"/>
    <property type="match status" value="1"/>
</dbReference>
<dbReference type="HOGENOM" id="CLU_1285845_0_0_1"/>
<keyword evidence="3" id="KW-1133">Transmembrane helix</keyword>
<dbReference type="Gene3D" id="2.60.220.50">
    <property type="match status" value="1"/>
</dbReference>
<reference evidence="7" key="3">
    <citation type="submission" date="2025-08" db="UniProtKB">
        <authorList>
            <consortium name="Ensembl"/>
        </authorList>
    </citation>
    <scope>IDENTIFICATION</scope>
</reference>
<dbReference type="GO" id="GO:0016020">
    <property type="term" value="C:membrane"/>
    <property type="evidence" value="ECO:0007669"/>
    <property type="project" value="UniProtKB-SubCell"/>
</dbReference>
<dbReference type="Pfam" id="PF01825">
    <property type="entry name" value="GPS"/>
    <property type="match status" value="1"/>
</dbReference>
<dbReference type="Ensembl" id="ENSCINT00000026595.2">
    <property type="protein sequence ID" value="ENSCINP00000026349.2"/>
    <property type="gene ID" value="ENSCING00000014627.2"/>
</dbReference>
<feature type="domain" description="GAIN-B" evidence="6">
    <location>
        <begin position="58"/>
        <end position="196"/>
    </location>
</feature>
<evidence type="ECO:0000256" key="3">
    <source>
        <dbReference type="ARBA" id="ARBA00022989"/>
    </source>
</evidence>
<dbReference type="InterPro" id="IPR057244">
    <property type="entry name" value="GAIN_B"/>
</dbReference>
<dbReference type="PANTHER" id="PTHR45692">
    <property type="entry name" value="G_PROTEIN_RECEP_F2_4 DOMAIN-CONTAINING PROTEIN"/>
    <property type="match status" value="1"/>
</dbReference>
<keyword evidence="5" id="KW-1015">Disulfide bond</keyword>
<dbReference type="InterPro" id="IPR046338">
    <property type="entry name" value="GAIN_dom_sf"/>
</dbReference>
<keyword evidence="4" id="KW-0472">Membrane</keyword>
<evidence type="ECO:0000313" key="7">
    <source>
        <dbReference type="Ensembl" id="ENSCINP00000026349.2"/>
    </source>
</evidence>
<sequence length="215" mass="24013">MASEVILTSQNKTMNMSDNNEFDVTQTIQLIDVIITHVNLTGVNSVLLTSANYVMDVRRVLPSNDKSLSFNNTYYPDVSFVIPPSVVKQSNSTLGIRVGFTLFQNAELFPSKKYKVYKVISAKVTGLMDNTILKDPVKFTLPANQSSMTSLSCGFWDFKASDWSTHGCIMTSQSPVMCQCNHMTNFAILITIHSQGNLNKLSTQRNNLIFLDYIS</sequence>